<keyword evidence="2" id="KW-0802">TPR repeat</keyword>
<feature type="region of interest" description="Disordered" evidence="3">
    <location>
        <begin position="41"/>
        <end position="122"/>
    </location>
</feature>
<dbReference type="Proteomes" id="UP000324800">
    <property type="component" value="Unassembled WGS sequence"/>
</dbReference>
<accession>A0A5J4TYL9</accession>
<feature type="compositionally biased region" description="Gly residues" evidence="3">
    <location>
        <begin position="315"/>
        <end position="329"/>
    </location>
</feature>
<evidence type="ECO:0000313" key="5">
    <source>
        <dbReference type="EMBL" id="KAA6363228.1"/>
    </source>
</evidence>
<reference evidence="5 6" key="1">
    <citation type="submission" date="2019-03" db="EMBL/GenBank/DDBJ databases">
        <title>Single cell metagenomics reveals metabolic interactions within the superorganism composed of flagellate Streblomastix strix and complex community of Bacteroidetes bacteria on its surface.</title>
        <authorList>
            <person name="Treitli S.C."/>
            <person name="Kolisko M."/>
            <person name="Husnik F."/>
            <person name="Keeling P."/>
            <person name="Hampl V."/>
        </authorList>
    </citation>
    <scope>NUCLEOTIDE SEQUENCE [LARGE SCALE GENOMIC DNA]</scope>
    <source>
        <strain evidence="5">ST1C</strain>
    </source>
</reference>
<evidence type="ECO:0000256" key="2">
    <source>
        <dbReference type="ARBA" id="ARBA00022803"/>
    </source>
</evidence>
<evidence type="ECO:0000313" key="6">
    <source>
        <dbReference type="Proteomes" id="UP000324800"/>
    </source>
</evidence>
<dbReference type="InterPro" id="IPR034649">
    <property type="entry name" value="Hip_N"/>
</dbReference>
<protein>
    <submittedName>
        <fullName evidence="5">Putative Hsp-70 Interacting Protein</fullName>
    </submittedName>
</protein>
<dbReference type="AlphaFoldDB" id="A0A5J4TYL9"/>
<proteinExistence type="predicted"/>
<evidence type="ECO:0000256" key="1">
    <source>
        <dbReference type="ARBA" id="ARBA00022737"/>
    </source>
</evidence>
<gene>
    <name evidence="5" type="ORF">EZS28_041245</name>
</gene>
<dbReference type="InterPro" id="IPR019734">
    <property type="entry name" value="TPR_rpt"/>
</dbReference>
<comment type="caution">
    <text evidence="5">The sequence shown here is derived from an EMBL/GenBank/DDBJ whole genome shotgun (WGS) entry which is preliminary data.</text>
</comment>
<dbReference type="SMART" id="SM00028">
    <property type="entry name" value="TPR"/>
    <property type="match status" value="3"/>
</dbReference>
<dbReference type="Gene3D" id="1.25.40.10">
    <property type="entry name" value="Tetratricopeptide repeat domain"/>
    <property type="match status" value="1"/>
</dbReference>
<dbReference type="InterPro" id="IPR011990">
    <property type="entry name" value="TPR-like_helical_dom_sf"/>
</dbReference>
<sequence>MEKNKLAELRLFIAELEKTPQLIHHPDLKFFKDYLVKLGASIPEQKPEKKQEAKPEKKAEAKPEPKPEPKPKPQPASQKEEESDEAEEEQILLENPDLPIVEPSDEDVALPIPEPKEEPDYEKASELKAQAVEAQSNGDLVEALRLITASIEENPNSTINIGVRGNILLKLNRPVGALADGEEAIQRNPDSAKGYLVRGKAHSLLGHFVKAYEDIQQAQKIDYNDDAAEYVRPLEKKVAYLRAVEGRERRKTDLQKEKQKKKDQKERERRIAEAKAEREKEDKQRKEQEKQQAMGFGEDEIPDLEDEQGGYPNMGQGGYPGPGGGAGGI</sequence>
<name>A0A5J4TYL9_9EUKA</name>
<dbReference type="GO" id="GO:0030544">
    <property type="term" value="F:Hsp70 protein binding"/>
    <property type="evidence" value="ECO:0007669"/>
    <property type="project" value="TreeGrafter"/>
</dbReference>
<evidence type="ECO:0000256" key="3">
    <source>
        <dbReference type="SAM" id="MobiDB-lite"/>
    </source>
</evidence>
<feature type="compositionally biased region" description="Acidic residues" evidence="3">
    <location>
        <begin position="81"/>
        <end position="91"/>
    </location>
</feature>
<dbReference type="OrthoDB" id="533763at2759"/>
<feature type="compositionally biased region" description="Basic and acidic residues" evidence="3">
    <location>
        <begin position="263"/>
        <end position="290"/>
    </location>
</feature>
<dbReference type="PANTHER" id="PTHR45883">
    <property type="entry name" value="HSC70-INTERACTING PROTEIN"/>
    <property type="match status" value="1"/>
</dbReference>
<feature type="compositionally biased region" description="Basic and acidic residues" evidence="3">
    <location>
        <begin position="247"/>
        <end position="257"/>
    </location>
</feature>
<feature type="non-terminal residue" evidence="5">
    <location>
        <position position="329"/>
    </location>
</feature>
<dbReference type="GO" id="GO:0046983">
    <property type="term" value="F:protein dimerization activity"/>
    <property type="evidence" value="ECO:0007669"/>
    <property type="project" value="InterPro"/>
</dbReference>
<feature type="compositionally biased region" description="Acidic residues" evidence="3">
    <location>
        <begin position="297"/>
        <end position="308"/>
    </location>
</feature>
<dbReference type="SUPFAM" id="SSF48452">
    <property type="entry name" value="TPR-like"/>
    <property type="match status" value="1"/>
</dbReference>
<dbReference type="CDD" id="cd14438">
    <property type="entry name" value="Hip_N"/>
    <property type="match status" value="1"/>
</dbReference>
<organism evidence="5 6">
    <name type="scientific">Streblomastix strix</name>
    <dbReference type="NCBI Taxonomy" id="222440"/>
    <lineage>
        <taxon>Eukaryota</taxon>
        <taxon>Metamonada</taxon>
        <taxon>Preaxostyla</taxon>
        <taxon>Oxymonadida</taxon>
        <taxon>Streblomastigidae</taxon>
        <taxon>Streblomastix</taxon>
    </lineage>
</organism>
<feature type="domain" description="Hsp70-interacting protein N-terminal" evidence="4">
    <location>
        <begin position="2"/>
        <end position="43"/>
    </location>
</feature>
<dbReference type="Pfam" id="PF18253">
    <property type="entry name" value="HipN"/>
    <property type="match status" value="1"/>
</dbReference>
<feature type="region of interest" description="Disordered" evidence="3">
    <location>
        <begin position="247"/>
        <end position="329"/>
    </location>
</feature>
<dbReference type="Gene3D" id="6.10.250.3420">
    <property type="match status" value="1"/>
</dbReference>
<keyword evidence="1" id="KW-0677">Repeat</keyword>
<evidence type="ECO:0000259" key="4">
    <source>
        <dbReference type="Pfam" id="PF18253"/>
    </source>
</evidence>
<dbReference type="EMBL" id="SNRW01023179">
    <property type="protein sequence ID" value="KAA6363228.1"/>
    <property type="molecule type" value="Genomic_DNA"/>
</dbReference>
<feature type="compositionally biased region" description="Basic and acidic residues" evidence="3">
    <location>
        <begin position="45"/>
        <end position="71"/>
    </location>
</feature>
<dbReference type="PANTHER" id="PTHR45883:SF2">
    <property type="entry name" value="HSC70-INTERACTING PROTEIN"/>
    <property type="match status" value="1"/>
</dbReference>